<gene>
    <name evidence="1" type="ORF">PanWU01x14_078040</name>
</gene>
<accession>A0A2P5DBV9</accession>
<protein>
    <submittedName>
        <fullName evidence="1">Uncharacterized protein</fullName>
    </submittedName>
</protein>
<name>A0A2P5DBV9_PARAD</name>
<dbReference type="AlphaFoldDB" id="A0A2P5DBV9"/>
<sequence length="113" mass="11741">MKLVVELSPAAEDNRSAIWQDVIGCVPPTLRQSEFYLAPVTAGITTGLENPDPSFSFEGTAALDQGSVVHDGAGGAPHVGLDRERPEGIGEDVVLGRVSGAVFGVLRAVSGRQ</sequence>
<proteinExistence type="predicted"/>
<keyword evidence="2" id="KW-1185">Reference proteome</keyword>
<dbReference type="OrthoDB" id="10334622at2759"/>
<comment type="caution">
    <text evidence="1">The sequence shown here is derived from an EMBL/GenBank/DDBJ whole genome shotgun (WGS) entry which is preliminary data.</text>
</comment>
<organism evidence="1 2">
    <name type="scientific">Parasponia andersonii</name>
    <name type="common">Sponia andersonii</name>
    <dbReference type="NCBI Taxonomy" id="3476"/>
    <lineage>
        <taxon>Eukaryota</taxon>
        <taxon>Viridiplantae</taxon>
        <taxon>Streptophyta</taxon>
        <taxon>Embryophyta</taxon>
        <taxon>Tracheophyta</taxon>
        <taxon>Spermatophyta</taxon>
        <taxon>Magnoliopsida</taxon>
        <taxon>eudicotyledons</taxon>
        <taxon>Gunneridae</taxon>
        <taxon>Pentapetalae</taxon>
        <taxon>rosids</taxon>
        <taxon>fabids</taxon>
        <taxon>Rosales</taxon>
        <taxon>Cannabaceae</taxon>
        <taxon>Parasponia</taxon>
    </lineage>
</organism>
<evidence type="ECO:0000313" key="2">
    <source>
        <dbReference type="Proteomes" id="UP000237105"/>
    </source>
</evidence>
<dbReference type="Proteomes" id="UP000237105">
    <property type="component" value="Unassembled WGS sequence"/>
</dbReference>
<evidence type="ECO:0000313" key="1">
    <source>
        <dbReference type="EMBL" id="PON70778.1"/>
    </source>
</evidence>
<dbReference type="EMBL" id="JXTB01000048">
    <property type="protein sequence ID" value="PON70778.1"/>
    <property type="molecule type" value="Genomic_DNA"/>
</dbReference>
<reference evidence="2" key="1">
    <citation type="submission" date="2016-06" db="EMBL/GenBank/DDBJ databases">
        <title>Parallel loss of symbiosis genes in relatives of nitrogen-fixing non-legume Parasponia.</title>
        <authorList>
            <person name="Van Velzen R."/>
            <person name="Holmer R."/>
            <person name="Bu F."/>
            <person name="Rutten L."/>
            <person name="Van Zeijl A."/>
            <person name="Liu W."/>
            <person name="Santuari L."/>
            <person name="Cao Q."/>
            <person name="Sharma T."/>
            <person name="Shen D."/>
            <person name="Roswanjaya Y."/>
            <person name="Wardhani T."/>
            <person name="Kalhor M.S."/>
            <person name="Jansen J."/>
            <person name="Van den Hoogen J."/>
            <person name="Gungor B."/>
            <person name="Hartog M."/>
            <person name="Hontelez J."/>
            <person name="Verver J."/>
            <person name="Yang W.-C."/>
            <person name="Schijlen E."/>
            <person name="Repin R."/>
            <person name="Schilthuizen M."/>
            <person name="Schranz E."/>
            <person name="Heidstra R."/>
            <person name="Miyata K."/>
            <person name="Fedorova E."/>
            <person name="Kohlen W."/>
            <person name="Bisseling T."/>
            <person name="Smit S."/>
            <person name="Geurts R."/>
        </authorList>
    </citation>
    <scope>NUCLEOTIDE SEQUENCE [LARGE SCALE GENOMIC DNA]</scope>
    <source>
        <strain evidence="2">cv. WU1-14</strain>
    </source>
</reference>